<sequence length="96" mass="10709">MTYAANRDLAAARDWLQQPGAGVAAENQLIRISAAIKELKTAPCRWPVGDHAGIRERPVEGYLVMYRVEPDTDNNQTAGNVWILRVFGPFQNREAT</sequence>
<dbReference type="EMBL" id="VITV01000004">
    <property type="protein sequence ID" value="TWB75266.1"/>
    <property type="molecule type" value="Genomic_DNA"/>
</dbReference>
<comment type="caution">
    <text evidence="2">The sequence shown here is derived from an EMBL/GenBank/DDBJ whole genome shotgun (WGS) entry which is preliminary data.</text>
</comment>
<protein>
    <submittedName>
        <fullName evidence="2">ParE-like toxin of type II ParDE toxin-antitoxin system</fullName>
    </submittedName>
</protein>
<dbReference type="Proteomes" id="UP000320516">
    <property type="component" value="Unassembled WGS sequence"/>
</dbReference>
<dbReference type="Gene3D" id="3.30.2310.20">
    <property type="entry name" value="RelE-like"/>
    <property type="match status" value="1"/>
</dbReference>
<organism evidence="2 3">
    <name type="scientific">Nitrospirillum amazonense</name>
    <dbReference type="NCBI Taxonomy" id="28077"/>
    <lineage>
        <taxon>Bacteria</taxon>
        <taxon>Pseudomonadati</taxon>
        <taxon>Pseudomonadota</taxon>
        <taxon>Alphaproteobacteria</taxon>
        <taxon>Rhodospirillales</taxon>
        <taxon>Azospirillaceae</taxon>
        <taxon>Nitrospirillum</taxon>
    </lineage>
</organism>
<gene>
    <name evidence="2" type="ORF">FBZ87_104369</name>
</gene>
<evidence type="ECO:0000256" key="1">
    <source>
        <dbReference type="ARBA" id="ARBA00022649"/>
    </source>
</evidence>
<reference evidence="2 3" key="1">
    <citation type="submission" date="2019-06" db="EMBL/GenBank/DDBJ databases">
        <title>Genomic Encyclopedia of Type Strains, Phase IV (KMG-V): Genome sequencing to study the core and pangenomes of soil and plant-associated prokaryotes.</title>
        <authorList>
            <person name="Whitman W."/>
        </authorList>
    </citation>
    <scope>NUCLEOTIDE SEQUENCE [LARGE SCALE GENOMIC DNA]</scope>
    <source>
        <strain evidence="2 3">BR 12005</strain>
    </source>
</reference>
<dbReference type="InterPro" id="IPR007712">
    <property type="entry name" value="RelE/ParE_toxin"/>
</dbReference>
<evidence type="ECO:0000313" key="2">
    <source>
        <dbReference type="EMBL" id="TWB75266.1"/>
    </source>
</evidence>
<proteinExistence type="predicted"/>
<dbReference type="Pfam" id="PF05016">
    <property type="entry name" value="ParE_toxin"/>
    <property type="match status" value="1"/>
</dbReference>
<dbReference type="RefSeq" id="WP_145610778.1">
    <property type="nucleotide sequence ID" value="NZ_VITV01000004.1"/>
</dbReference>
<evidence type="ECO:0000313" key="3">
    <source>
        <dbReference type="Proteomes" id="UP000320516"/>
    </source>
</evidence>
<dbReference type="AlphaFoldDB" id="A0A560JWB5"/>
<dbReference type="InterPro" id="IPR035093">
    <property type="entry name" value="RelE/ParE_toxin_dom_sf"/>
</dbReference>
<name>A0A560JWB5_9PROT</name>
<accession>A0A560JWB5</accession>
<keyword evidence="1" id="KW-1277">Toxin-antitoxin system</keyword>